<accession>A0A0G1U7Q9</accession>
<dbReference type="Proteomes" id="UP000033882">
    <property type="component" value="Unassembled WGS sequence"/>
</dbReference>
<dbReference type="EMBL" id="LCPB01000006">
    <property type="protein sequence ID" value="KKU90127.1"/>
    <property type="molecule type" value="Genomic_DNA"/>
</dbReference>
<dbReference type="AlphaFoldDB" id="A0A0G1U7Q9"/>
<name>A0A0G1U7Q9_9BACT</name>
<proteinExistence type="predicted"/>
<protein>
    <submittedName>
        <fullName evidence="1">Uncharacterized protein</fullName>
    </submittedName>
</protein>
<comment type="caution">
    <text evidence="1">The sequence shown here is derived from an EMBL/GenBank/DDBJ whole genome shotgun (WGS) entry which is preliminary data.</text>
</comment>
<organism evidence="1 2">
    <name type="scientific">Candidatus Wolfebacteria bacterium GW2011_GWA2_47_9b</name>
    <dbReference type="NCBI Taxonomy" id="1619005"/>
    <lineage>
        <taxon>Bacteria</taxon>
        <taxon>Candidatus Wolfeibacteriota</taxon>
    </lineage>
</organism>
<gene>
    <name evidence="1" type="ORF">UY19_C0006G0065</name>
</gene>
<evidence type="ECO:0000313" key="2">
    <source>
        <dbReference type="Proteomes" id="UP000033882"/>
    </source>
</evidence>
<evidence type="ECO:0000313" key="1">
    <source>
        <dbReference type="EMBL" id="KKU90127.1"/>
    </source>
</evidence>
<sequence length="260" mass="28175">MKCSHNRYTGVGDLRSNLLDPRRILSLVVQGKGVHTQTLDLPARIAEKMSMPIPAMEIMPAVPVTKIISIQMKNRLVVLEVDGPLNETVKAVASLITEQMSALNMVTAFFPGSASEKTPVMSQYYFGFGTAKLRAANPNISNIRLLNDGQGVLFTQVGQLKRIPLSQLNENWVEGADIMHEFGKPVTFLGRVQDKKIAVTLSDSTTVIATLTRSKATVTGRFAFGQRIGTLLGEINHAGGALYAAIRGRELTLTPVATGE</sequence>
<reference evidence="1 2" key="1">
    <citation type="journal article" date="2015" name="Nature">
        <title>rRNA introns, odd ribosomes, and small enigmatic genomes across a large radiation of phyla.</title>
        <authorList>
            <person name="Brown C.T."/>
            <person name="Hug L.A."/>
            <person name="Thomas B.C."/>
            <person name="Sharon I."/>
            <person name="Castelle C.J."/>
            <person name="Singh A."/>
            <person name="Wilkins M.J."/>
            <person name="Williams K.H."/>
            <person name="Banfield J.F."/>
        </authorList>
    </citation>
    <scope>NUCLEOTIDE SEQUENCE [LARGE SCALE GENOMIC DNA]</scope>
</reference>